<feature type="domain" description="Nucleoside phosphorylase" evidence="4">
    <location>
        <begin position="55"/>
        <end position="271"/>
    </location>
</feature>
<organism evidence="5 6">
    <name type="scientific">Cyanidioschyzon merolae (strain NIES-3377 / 10D)</name>
    <name type="common">Unicellular red alga</name>
    <dbReference type="NCBI Taxonomy" id="280699"/>
    <lineage>
        <taxon>Eukaryota</taxon>
        <taxon>Rhodophyta</taxon>
        <taxon>Bangiophyceae</taxon>
        <taxon>Cyanidiales</taxon>
        <taxon>Cyanidiaceae</taxon>
        <taxon>Cyanidioschyzon</taxon>
    </lineage>
</organism>
<dbReference type="eggNOG" id="KOG3985">
    <property type="taxonomic scope" value="Eukaryota"/>
</dbReference>
<evidence type="ECO:0000256" key="3">
    <source>
        <dbReference type="ARBA" id="ARBA00022726"/>
    </source>
</evidence>
<dbReference type="CDD" id="cd09010">
    <property type="entry name" value="MTAP_SsMTAPII_like_MTIP"/>
    <property type="match status" value="1"/>
</dbReference>
<keyword evidence="3" id="KW-0660">Purine salvage</keyword>
<dbReference type="Proteomes" id="UP000007014">
    <property type="component" value="Chromosome 4"/>
</dbReference>
<keyword evidence="6" id="KW-1185">Reference proteome</keyword>
<dbReference type="GO" id="GO:0019509">
    <property type="term" value="P:L-methionine salvage from methylthioadenosine"/>
    <property type="evidence" value="ECO:0007669"/>
    <property type="project" value="TreeGrafter"/>
</dbReference>
<evidence type="ECO:0000256" key="2">
    <source>
        <dbReference type="ARBA" id="ARBA00022679"/>
    </source>
</evidence>
<dbReference type="KEGG" id="cme:CYME_CMD170C"/>
<dbReference type="InterPro" id="IPR035994">
    <property type="entry name" value="Nucleoside_phosphorylase_sf"/>
</dbReference>
<dbReference type="InterPro" id="IPR000845">
    <property type="entry name" value="Nucleoside_phosphorylase_d"/>
</dbReference>
<dbReference type="OrthoDB" id="431409at2759"/>
<dbReference type="GO" id="GO:0005829">
    <property type="term" value="C:cytosol"/>
    <property type="evidence" value="ECO:0007669"/>
    <property type="project" value="TreeGrafter"/>
</dbReference>
<accession>M1VFC7</accession>
<name>M1VFC7_CYAM1</name>
<dbReference type="EMBL" id="AP006486">
    <property type="protein sequence ID" value="BAM79228.1"/>
    <property type="molecule type" value="Genomic_DNA"/>
</dbReference>
<dbReference type="OMA" id="ADPFCPE"/>
<dbReference type="GO" id="GO:0006166">
    <property type="term" value="P:purine ribonucleoside salvage"/>
    <property type="evidence" value="ECO:0007669"/>
    <property type="project" value="UniProtKB-KW"/>
</dbReference>
<proteinExistence type="predicted"/>
<dbReference type="GO" id="GO:0017061">
    <property type="term" value="F:S-methyl-5-thioadenosine phosphorylase activity"/>
    <property type="evidence" value="ECO:0007669"/>
    <property type="project" value="InterPro"/>
</dbReference>
<evidence type="ECO:0000313" key="6">
    <source>
        <dbReference type="Proteomes" id="UP000007014"/>
    </source>
</evidence>
<dbReference type="Gene3D" id="3.40.50.1580">
    <property type="entry name" value="Nucleoside phosphorylase domain"/>
    <property type="match status" value="1"/>
</dbReference>
<sequence>MLGVIGGTSLFHSQRFAGFDRRHVHTPYGEVVCYCDSTEPSLVFLQRHHADAHRGVDAYTPPHRINHRANLYALKQVGVDRCVGVYSVGSLNPAIRVGTCVLTHDFCSLAQLCRAETFYDEDMRGHAVIRFDQMLRDRVLTSLKDLSAASQIGDSKTAETSSKQSFVMASTASAAMSFHDGGVYVQTAGPRFETPAEVRMLRTFGDVVGMTGASEAVCCGELGIPYMQVCFVDNLANGLISGAEQTEIAEFHDNVKANLKRVEVIIDRVIETLRH</sequence>
<dbReference type="PANTHER" id="PTHR42679">
    <property type="entry name" value="S-METHYL-5'-THIOADENOSINE PHOSPHORYLASE"/>
    <property type="match status" value="1"/>
</dbReference>
<evidence type="ECO:0000259" key="4">
    <source>
        <dbReference type="Pfam" id="PF01048"/>
    </source>
</evidence>
<reference evidence="5 6" key="1">
    <citation type="journal article" date="2004" name="Nature">
        <title>Genome sequence of the ultrasmall unicellular red alga Cyanidioschyzon merolae 10D.</title>
        <authorList>
            <person name="Matsuzaki M."/>
            <person name="Misumi O."/>
            <person name="Shin-i T."/>
            <person name="Maruyama S."/>
            <person name="Takahara M."/>
            <person name="Miyagishima S."/>
            <person name="Mori T."/>
            <person name="Nishida K."/>
            <person name="Yagisawa F."/>
            <person name="Nishida K."/>
            <person name="Yoshida Y."/>
            <person name="Nishimura Y."/>
            <person name="Nakao S."/>
            <person name="Kobayashi T."/>
            <person name="Momoyama Y."/>
            <person name="Higashiyama T."/>
            <person name="Minoda A."/>
            <person name="Sano M."/>
            <person name="Nomoto H."/>
            <person name="Oishi K."/>
            <person name="Hayashi H."/>
            <person name="Ohta F."/>
            <person name="Nishizaka S."/>
            <person name="Haga S."/>
            <person name="Miura S."/>
            <person name="Morishita T."/>
            <person name="Kabeya Y."/>
            <person name="Terasawa K."/>
            <person name="Suzuki Y."/>
            <person name="Ishii Y."/>
            <person name="Asakawa S."/>
            <person name="Takano H."/>
            <person name="Ohta N."/>
            <person name="Kuroiwa H."/>
            <person name="Tanaka K."/>
            <person name="Shimizu N."/>
            <person name="Sugano S."/>
            <person name="Sato N."/>
            <person name="Nozaki H."/>
            <person name="Ogasawara N."/>
            <person name="Kohara Y."/>
            <person name="Kuroiwa T."/>
        </authorList>
    </citation>
    <scope>NUCLEOTIDE SEQUENCE [LARGE SCALE GENOMIC DNA]</scope>
    <source>
        <strain evidence="5 6">10D</strain>
    </source>
</reference>
<keyword evidence="1" id="KW-0328">Glycosyltransferase</keyword>
<dbReference type="Gramene" id="CMD170CT">
    <property type="protein sequence ID" value="CMD170CT"/>
    <property type="gene ID" value="CMD170C"/>
</dbReference>
<evidence type="ECO:0000256" key="1">
    <source>
        <dbReference type="ARBA" id="ARBA00022676"/>
    </source>
</evidence>
<dbReference type="HOGENOM" id="CLU_054456_0_2_1"/>
<dbReference type="RefSeq" id="XP_005535514.1">
    <property type="nucleotide sequence ID" value="XM_005535457.1"/>
</dbReference>
<dbReference type="Pfam" id="PF01048">
    <property type="entry name" value="PNP_UDP_1"/>
    <property type="match status" value="1"/>
</dbReference>
<dbReference type="SUPFAM" id="SSF53167">
    <property type="entry name" value="Purine and uridine phosphorylases"/>
    <property type="match status" value="1"/>
</dbReference>
<dbReference type="InterPro" id="IPR010044">
    <property type="entry name" value="MTAP"/>
</dbReference>
<dbReference type="AlphaFoldDB" id="M1VFC7"/>
<protein>
    <submittedName>
        <fullName evidence="5">Similar to methylthioadenosine phosphorylase mtaP</fullName>
    </submittedName>
</protein>
<reference evidence="5 6" key="2">
    <citation type="journal article" date="2007" name="BMC Biol.">
        <title>A 100%-complete sequence reveals unusually simple genomic features in the hot-spring red alga Cyanidioschyzon merolae.</title>
        <authorList>
            <person name="Nozaki H."/>
            <person name="Takano H."/>
            <person name="Misumi O."/>
            <person name="Terasawa K."/>
            <person name="Matsuzaki M."/>
            <person name="Maruyama S."/>
            <person name="Nishida K."/>
            <person name="Yagisawa F."/>
            <person name="Yoshida Y."/>
            <person name="Fujiwara T."/>
            <person name="Takio S."/>
            <person name="Tamura K."/>
            <person name="Chung S.J."/>
            <person name="Nakamura S."/>
            <person name="Kuroiwa H."/>
            <person name="Tanaka K."/>
            <person name="Sato N."/>
            <person name="Kuroiwa T."/>
        </authorList>
    </citation>
    <scope>NUCLEOTIDE SEQUENCE [LARGE SCALE GENOMIC DNA]</scope>
    <source>
        <strain evidence="5 6">10D</strain>
    </source>
</reference>
<dbReference type="STRING" id="280699.M1VFC7"/>
<dbReference type="PANTHER" id="PTHR42679:SF2">
    <property type="entry name" value="S-METHYL-5'-THIOADENOSINE PHOSPHORYLASE"/>
    <property type="match status" value="1"/>
</dbReference>
<keyword evidence="2" id="KW-0808">Transferase</keyword>
<dbReference type="GeneID" id="16992716"/>
<evidence type="ECO:0000313" key="5">
    <source>
        <dbReference type="EMBL" id="BAM79228.1"/>
    </source>
</evidence>
<gene>
    <name evidence="5" type="ORF">CYME_CMD170C</name>
</gene>